<reference evidence="5" key="2">
    <citation type="journal article" date="2024" name="Plant">
        <title>Genomic evolution and insights into agronomic trait innovations of Sesamum species.</title>
        <authorList>
            <person name="Miao H."/>
            <person name="Wang L."/>
            <person name="Qu L."/>
            <person name="Liu H."/>
            <person name="Sun Y."/>
            <person name="Le M."/>
            <person name="Wang Q."/>
            <person name="Wei S."/>
            <person name="Zheng Y."/>
            <person name="Lin W."/>
            <person name="Duan Y."/>
            <person name="Cao H."/>
            <person name="Xiong S."/>
            <person name="Wang X."/>
            <person name="Wei L."/>
            <person name="Li C."/>
            <person name="Ma Q."/>
            <person name="Ju M."/>
            <person name="Zhao R."/>
            <person name="Li G."/>
            <person name="Mu C."/>
            <person name="Tian Q."/>
            <person name="Mei H."/>
            <person name="Zhang T."/>
            <person name="Gao T."/>
            <person name="Zhang H."/>
        </authorList>
    </citation>
    <scope>NUCLEOTIDE SEQUENCE</scope>
    <source>
        <strain evidence="5">KEN1</strain>
    </source>
</reference>
<dbReference type="Pfam" id="PF25390">
    <property type="entry name" value="WD40_RLD"/>
    <property type="match status" value="1"/>
</dbReference>
<evidence type="ECO:0000313" key="5">
    <source>
        <dbReference type="EMBL" id="KAL0426303.1"/>
    </source>
</evidence>
<feature type="domain" description="RCC1-like" evidence="4">
    <location>
        <begin position="43"/>
        <end position="479"/>
    </location>
</feature>
<dbReference type="InterPro" id="IPR051210">
    <property type="entry name" value="Ub_ligase/GEF_domain"/>
</dbReference>
<evidence type="ECO:0000256" key="2">
    <source>
        <dbReference type="PROSITE-ProRule" id="PRU00235"/>
    </source>
</evidence>
<feature type="non-terminal residue" evidence="5">
    <location>
        <position position="1"/>
    </location>
</feature>
<dbReference type="InterPro" id="IPR058923">
    <property type="entry name" value="RCC1-like_dom"/>
</dbReference>
<reference evidence="5" key="1">
    <citation type="submission" date="2020-06" db="EMBL/GenBank/DDBJ databases">
        <authorList>
            <person name="Li T."/>
            <person name="Hu X."/>
            <person name="Zhang T."/>
            <person name="Song X."/>
            <person name="Zhang H."/>
            <person name="Dai N."/>
            <person name="Sheng W."/>
            <person name="Hou X."/>
            <person name="Wei L."/>
        </authorList>
    </citation>
    <scope>NUCLEOTIDE SEQUENCE</scope>
    <source>
        <strain evidence="5">KEN1</strain>
        <tissue evidence="5">Leaf</tissue>
    </source>
</reference>
<feature type="repeat" description="RCC1" evidence="2">
    <location>
        <begin position="309"/>
        <end position="360"/>
    </location>
</feature>
<protein>
    <submittedName>
        <fullName evidence="5">Ultraviolet-B receptor UVR8</fullName>
    </submittedName>
</protein>
<evidence type="ECO:0000256" key="1">
    <source>
        <dbReference type="ARBA" id="ARBA00022737"/>
    </source>
</evidence>
<name>A0AAW2VB72_9LAMI</name>
<dbReference type="EMBL" id="JACGWN010000010">
    <property type="protein sequence ID" value="KAL0426303.1"/>
    <property type="molecule type" value="Genomic_DNA"/>
</dbReference>
<dbReference type="PROSITE" id="PS00626">
    <property type="entry name" value="RCC1_2"/>
    <property type="match status" value="2"/>
</dbReference>
<dbReference type="InterPro" id="IPR000408">
    <property type="entry name" value="Reg_chr_condens"/>
</dbReference>
<organism evidence="5">
    <name type="scientific">Sesamum latifolium</name>
    <dbReference type="NCBI Taxonomy" id="2727402"/>
    <lineage>
        <taxon>Eukaryota</taxon>
        <taxon>Viridiplantae</taxon>
        <taxon>Streptophyta</taxon>
        <taxon>Embryophyta</taxon>
        <taxon>Tracheophyta</taxon>
        <taxon>Spermatophyta</taxon>
        <taxon>Magnoliopsida</taxon>
        <taxon>eudicotyledons</taxon>
        <taxon>Gunneridae</taxon>
        <taxon>Pentapetalae</taxon>
        <taxon>asterids</taxon>
        <taxon>lamiids</taxon>
        <taxon>Lamiales</taxon>
        <taxon>Pedaliaceae</taxon>
        <taxon>Sesamum</taxon>
    </lineage>
</organism>
<feature type="repeat" description="RCC1" evidence="2">
    <location>
        <begin position="41"/>
        <end position="93"/>
    </location>
</feature>
<evidence type="ECO:0000259" key="4">
    <source>
        <dbReference type="Pfam" id="PF25390"/>
    </source>
</evidence>
<dbReference type="PANTHER" id="PTHR22870">
    <property type="entry name" value="REGULATOR OF CHROMOSOME CONDENSATION"/>
    <property type="match status" value="1"/>
</dbReference>
<feature type="compositionally biased region" description="Polar residues" evidence="3">
    <location>
        <begin position="126"/>
        <end position="136"/>
    </location>
</feature>
<feature type="repeat" description="RCC1" evidence="2">
    <location>
        <begin position="440"/>
        <end position="489"/>
    </location>
</feature>
<feature type="repeat" description="RCC1" evidence="2">
    <location>
        <begin position="229"/>
        <end position="308"/>
    </location>
</feature>
<keyword evidence="1" id="KW-0677">Repeat</keyword>
<dbReference type="PANTHER" id="PTHR22870:SF375">
    <property type="entry name" value="ULTRAVIOLET-B RECEPTOR UVR8-LIKE ISOFORM X1"/>
    <property type="match status" value="1"/>
</dbReference>
<proteinExistence type="predicted"/>
<comment type="caution">
    <text evidence="5">The sequence shown here is derived from an EMBL/GenBank/DDBJ whole genome shotgun (WGS) entry which is preliminary data.</text>
</comment>
<dbReference type="Gene3D" id="2.130.10.30">
    <property type="entry name" value="Regulator of chromosome condensation 1/beta-lactamase-inhibitor protein II"/>
    <property type="match status" value="3"/>
</dbReference>
<dbReference type="PRINTS" id="PR00633">
    <property type="entry name" value="RCCNDNSATION"/>
</dbReference>
<feature type="region of interest" description="Disordered" evidence="3">
    <location>
        <begin position="124"/>
        <end position="166"/>
    </location>
</feature>
<keyword evidence="5" id="KW-0675">Receptor</keyword>
<dbReference type="SUPFAM" id="SSF50985">
    <property type="entry name" value="RCC1/BLIP-II"/>
    <property type="match status" value="1"/>
</dbReference>
<gene>
    <name evidence="5" type="ORF">Slati_2805100</name>
</gene>
<dbReference type="AlphaFoldDB" id="A0AAW2VB72"/>
<sequence>QRSPLTSPATVCFPEGELAGDSWKDVCAGGCGFGMAISAFGKLITWGSADDQGQSYLTSGKHGETPDIYPLPTADPIVKAAAGWAHCVSVTDKGELYTWGWKECVPSGKVPRCWTSIKTREDETNIKQSSTITEPGSPQSHSTKSTSGSVSCQNDKSSGDETMKRRKVVTQPEYEASIPADETLSLPPCLVNLDPGVKITSVAAGGRHTLALSGTLHDATPYRLYFVWGQVWGWGYGGEGQLGLGSRIKMVASPHLIPCIDLSSNERDSSAAINRESVRVGVEQRKSIGNYIKGIACGGRHSAAVTDAGVLLAFGWGLYGQCGQGNTDDLLRPTCVPSLLGTQIEAVAAGLWHTICIGADGRVHAFGGNQFGQLGLGTNPDQCEKLIRNHYCQVLWCEVTICKEDKQVVPKLLDASVLESKKAKVASSGARHNAILTEDGKIFCWGWNKYGQLGLGDTVDRNIPAQVLLKDYMPKNVACESHFLGLVQNGFWSSIIYEQSWLEQKNSAVQKWRTRVLGTWLNESPTASYMRLPGESGRLSASEVQILRPDCGFSACSPPPSAGKRDASTVNQPSGVHHLMNSCRAVK</sequence>
<feature type="repeat" description="RCC1" evidence="2">
    <location>
        <begin position="361"/>
        <end position="439"/>
    </location>
</feature>
<evidence type="ECO:0000256" key="3">
    <source>
        <dbReference type="SAM" id="MobiDB-lite"/>
    </source>
</evidence>
<dbReference type="InterPro" id="IPR009091">
    <property type="entry name" value="RCC1/BLIP-II"/>
</dbReference>
<feature type="compositionally biased region" description="Low complexity" evidence="3">
    <location>
        <begin position="137"/>
        <end position="151"/>
    </location>
</feature>
<accession>A0AAW2VB72</accession>
<dbReference type="PROSITE" id="PS50012">
    <property type="entry name" value="RCC1_3"/>
    <property type="match status" value="5"/>
</dbReference>